<sequence>MRLKDRIQPGMLRRVIHGLGGCFGGICAGVNMMAAWIFDGLSTLTRLCWPKLGSAFSGIQSRSLLKSIRGSTFPRGPSLVLHPDLVHHGDGRVFYMVDSY</sequence>
<proteinExistence type="predicted"/>
<keyword evidence="3" id="KW-1185">Reference proteome</keyword>
<organism evidence="2 3">
    <name type="scientific">Linum trigynum</name>
    <dbReference type="NCBI Taxonomy" id="586398"/>
    <lineage>
        <taxon>Eukaryota</taxon>
        <taxon>Viridiplantae</taxon>
        <taxon>Streptophyta</taxon>
        <taxon>Embryophyta</taxon>
        <taxon>Tracheophyta</taxon>
        <taxon>Spermatophyta</taxon>
        <taxon>Magnoliopsida</taxon>
        <taxon>eudicotyledons</taxon>
        <taxon>Gunneridae</taxon>
        <taxon>Pentapetalae</taxon>
        <taxon>rosids</taxon>
        <taxon>fabids</taxon>
        <taxon>Malpighiales</taxon>
        <taxon>Linaceae</taxon>
        <taxon>Linum</taxon>
    </lineage>
</organism>
<gene>
    <name evidence="2" type="ORF">LTRI10_LOCUS5022</name>
</gene>
<keyword evidence="1" id="KW-0812">Transmembrane</keyword>
<feature type="transmembrane region" description="Helical" evidence="1">
    <location>
        <begin position="12"/>
        <end position="38"/>
    </location>
</feature>
<keyword evidence="1" id="KW-0472">Membrane</keyword>
<evidence type="ECO:0000313" key="3">
    <source>
        <dbReference type="Proteomes" id="UP001497516"/>
    </source>
</evidence>
<name>A0AAV2CLG3_9ROSI</name>
<accession>A0AAV2CLG3</accession>
<evidence type="ECO:0000256" key="1">
    <source>
        <dbReference type="SAM" id="Phobius"/>
    </source>
</evidence>
<dbReference type="EMBL" id="OZ034813">
    <property type="protein sequence ID" value="CAL1357388.1"/>
    <property type="molecule type" value="Genomic_DNA"/>
</dbReference>
<evidence type="ECO:0000313" key="2">
    <source>
        <dbReference type="EMBL" id="CAL1357388.1"/>
    </source>
</evidence>
<reference evidence="2 3" key="1">
    <citation type="submission" date="2024-04" db="EMBL/GenBank/DDBJ databases">
        <authorList>
            <person name="Fracassetti M."/>
        </authorList>
    </citation>
    <scope>NUCLEOTIDE SEQUENCE [LARGE SCALE GENOMIC DNA]</scope>
</reference>
<dbReference type="AlphaFoldDB" id="A0AAV2CLG3"/>
<dbReference type="Proteomes" id="UP001497516">
    <property type="component" value="Chromosome 1"/>
</dbReference>
<protein>
    <submittedName>
        <fullName evidence="2">Uncharacterized protein</fullName>
    </submittedName>
</protein>
<keyword evidence="1" id="KW-1133">Transmembrane helix</keyword>